<proteinExistence type="predicted"/>
<evidence type="ECO:0000313" key="1">
    <source>
        <dbReference type="EMBL" id="KAH6948585.1"/>
    </source>
</evidence>
<reference evidence="1" key="1">
    <citation type="submission" date="2020-05" db="EMBL/GenBank/DDBJ databases">
        <title>Large-scale comparative analyses of tick genomes elucidate their genetic diversity and vector capacities.</title>
        <authorList>
            <person name="Jia N."/>
            <person name="Wang J."/>
            <person name="Shi W."/>
            <person name="Du L."/>
            <person name="Sun Y."/>
            <person name="Zhan W."/>
            <person name="Jiang J."/>
            <person name="Wang Q."/>
            <person name="Zhang B."/>
            <person name="Ji P."/>
            <person name="Sakyi L.B."/>
            <person name="Cui X."/>
            <person name="Yuan T."/>
            <person name="Jiang B."/>
            <person name="Yang W."/>
            <person name="Lam T.T.-Y."/>
            <person name="Chang Q."/>
            <person name="Ding S."/>
            <person name="Wang X."/>
            <person name="Zhu J."/>
            <person name="Ruan X."/>
            <person name="Zhao L."/>
            <person name="Wei J."/>
            <person name="Que T."/>
            <person name="Du C."/>
            <person name="Cheng J."/>
            <person name="Dai P."/>
            <person name="Han X."/>
            <person name="Huang E."/>
            <person name="Gao Y."/>
            <person name="Liu J."/>
            <person name="Shao H."/>
            <person name="Ye R."/>
            <person name="Li L."/>
            <person name="Wei W."/>
            <person name="Wang X."/>
            <person name="Wang C."/>
            <person name="Yang T."/>
            <person name="Huo Q."/>
            <person name="Li W."/>
            <person name="Guo W."/>
            <person name="Chen H."/>
            <person name="Zhou L."/>
            <person name="Ni X."/>
            <person name="Tian J."/>
            <person name="Zhou Y."/>
            <person name="Sheng Y."/>
            <person name="Liu T."/>
            <person name="Pan Y."/>
            <person name="Xia L."/>
            <person name="Li J."/>
            <person name="Zhao F."/>
            <person name="Cao W."/>
        </authorList>
    </citation>
    <scope>NUCLEOTIDE SEQUENCE</scope>
    <source>
        <strain evidence="1">Hyas-2018</strain>
    </source>
</reference>
<evidence type="ECO:0000313" key="2">
    <source>
        <dbReference type="Proteomes" id="UP000821845"/>
    </source>
</evidence>
<name>A0ACB7TP65_HYAAI</name>
<protein>
    <submittedName>
        <fullName evidence="1">Uncharacterized protein</fullName>
    </submittedName>
</protein>
<organism evidence="1 2">
    <name type="scientific">Hyalomma asiaticum</name>
    <name type="common">Tick</name>
    <dbReference type="NCBI Taxonomy" id="266040"/>
    <lineage>
        <taxon>Eukaryota</taxon>
        <taxon>Metazoa</taxon>
        <taxon>Ecdysozoa</taxon>
        <taxon>Arthropoda</taxon>
        <taxon>Chelicerata</taxon>
        <taxon>Arachnida</taxon>
        <taxon>Acari</taxon>
        <taxon>Parasitiformes</taxon>
        <taxon>Ixodida</taxon>
        <taxon>Ixodoidea</taxon>
        <taxon>Ixodidae</taxon>
        <taxon>Hyalomminae</taxon>
        <taxon>Hyalomma</taxon>
    </lineage>
</organism>
<dbReference type="Proteomes" id="UP000821845">
    <property type="component" value="Chromosome 1"/>
</dbReference>
<gene>
    <name evidence="1" type="ORF">HPB50_025181</name>
</gene>
<accession>A0ACB7TP65</accession>
<comment type="caution">
    <text evidence="1">The sequence shown here is derived from an EMBL/GenBank/DDBJ whole genome shotgun (WGS) entry which is preliminary data.</text>
</comment>
<sequence>MKKQHLLSGKKFREMVESYRAAEIFNTDETACFYQLLPYKTMHFKGEECKGSKKSKVHITMLYCSNANSAEKLTPLVIRRFAQPCCMKNVVSLPCDYKANK</sequence>
<keyword evidence="2" id="KW-1185">Reference proteome</keyword>
<dbReference type="EMBL" id="CM023481">
    <property type="protein sequence ID" value="KAH6948585.1"/>
    <property type="molecule type" value="Genomic_DNA"/>
</dbReference>